<dbReference type="Pfam" id="PF06619">
    <property type="entry name" value="DUF1149"/>
    <property type="match status" value="1"/>
</dbReference>
<gene>
    <name evidence="1" type="ORF">J2S23_002093</name>
</gene>
<dbReference type="SUPFAM" id="SSF54611">
    <property type="entry name" value="SecB-like"/>
    <property type="match status" value="1"/>
</dbReference>
<name>A0ABT9YU49_9STRE</name>
<dbReference type="InterPro" id="IPR035958">
    <property type="entry name" value="SecB-like_sf"/>
</dbReference>
<evidence type="ECO:0000313" key="2">
    <source>
        <dbReference type="Proteomes" id="UP001223079"/>
    </source>
</evidence>
<dbReference type="InterPro" id="IPR009530">
    <property type="entry name" value="DUF1149"/>
</dbReference>
<keyword evidence="2" id="KW-1185">Reference proteome</keyword>
<accession>A0ABT9YU49</accession>
<dbReference type="RefSeq" id="WP_307122656.1">
    <property type="nucleotide sequence ID" value="NZ_JAUSTM010000032.1"/>
</dbReference>
<comment type="caution">
    <text evidence="1">The sequence shown here is derived from an EMBL/GenBank/DDBJ whole genome shotgun (WGS) entry which is preliminary data.</text>
</comment>
<evidence type="ECO:0008006" key="3">
    <source>
        <dbReference type="Google" id="ProtNLM"/>
    </source>
</evidence>
<reference evidence="1 2" key="1">
    <citation type="submission" date="2023-07" db="EMBL/GenBank/DDBJ databases">
        <title>Genomic Encyclopedia of Type Strains, Phase IV (KMG-IV): sequencing the most valuable type-strain genomes for metagenomic binning, comparative biology and taxonomic classification.</title>
        <authorList>
            <person name="Goeker M."/>
        </authorList>
    </citation>
    <scope>NUCLEOTIDE SEQUENCE [LARGE SCALE GENOMIC DNA]</scope>
    <source>
        <strain evidence="1 2">DSM 105143</strain>
    </source>
</reference>
<proteinExistence type="predicted"/>
<evidence type="ECO:0000313" key="1">
    <source>
        <dbReference type="EMBL" id="MDQ0223516.1"/>
    </source>
</evidence>
<dbReference type="PIRSF" id="PIRSF031568">
    <property type="entry name" value="UCP031568"/>
    <property type="match status" value="1"/>
</dbReference>
<dbReference type="Proteomes" id="UP001223079">
    <property type="component" value="Unassembled WGS sequence"/>
</dbReference>
<dbReference type="EMBL" id="JAUSTM010000032">
    <property type="protein sequence ID" value="MDQ0223516.1"/>
    <property type="molecule type" value="Genomic_DNA"/>
</dbReference>
<sequence>MQINRKQEIVNQYHFDARNAEWEKKNGVPKTKVEVNFHLVKQDHEANSTHLVAVVRFMVVFKDFVVSGGISQENEVVGRVVNQPGDYSQEEIQEISAPVLDMLRRLTYEVTEIAFDAPGIKLEF</sequence>
<protein>
    <recommendedName>
        <fullName evidence="3">Transposase</fullName>
    </recommendedName>
</protein>
<dbReference type="Gene3D" id="3.10.420.10">
    <property type="entry name" value="SecB-like"/>
    <property type="match status" value="1"/>
</dbReference>
<organism evidence="1 2">
    <name type="scientific">Streptococcus moroccensis</name>
    <dbReference type="NCBI Taxonomy" id="1451356"/>
    <lineage>
        <taxon>Bacteria</taxon>
        <taxon>Bacillati</taxon>
        <taxon>Bacillota</taxon>
        <taxon>Bacilli</taxon>
        <taxon>Lactobacillales</taxon>
        <taxon>Streptococcaceae</taxon>
        <taxon>Streptococcus</taxon>
    </lineage>
</organism>